<sequence>MPAETTISTIIPASTSPESVLKALHDHECYIRITCPQLISYKHISGTPNQLNESCLYEVTDKKPIGQTTFKLTLTNRDDGIEANVDGKAPTGALNIISKWVVSGNKLDEVVTIDSNMLMKKMIKGNVEKSHPEQHQGFYAAAAQA</sequence>
<dbReference type="Proteomes" id="UP000193689">
    <property type="component" value="Unassembled WGS sequence"/>
</dbReference>
<dbReference type="AlphaFoldDB" id="A0A1Y2EA21"/>
<proteinExistence type="predicted"/>
<dbReference type="InParanoid" id="A0A1Y2EA21"/>
<dbReference type="InterPro" id="IPR055481">
    <property type="entry name" value="DUF7053"/>
</dbReference>
<dbReference type="OrthoDB" id="3905686at2759"/>
<reference evidence="2 3" key="1">
    <citation type="submission" date="2016-07" db="EMBL/GenBank/DDBJ databases">
        <title>Pervasive Adenine N6-methylation of Active Genes in Fungi.</title>
        <authorList>
            <consortium name="DOE Joint Genome Institute"/>
            <person name="Mondo S.J."/>
            <person name="Dannebaum R.O."/>
            <person name="Kuo R.C."/>
            <person name="Labutti K."/>
            <person name="Haridas S."/>
            <person name="Kuo A."/>
            <person name="Salamov A."/>
            <person name="Ahrendt S.R."/>
            <person name="Lipzen A."/>
            <person name="Sullivan W."/>
            <person name="Andreopoulos W.B."/>
            <person name="Clum A."/>
            <person name="Lindquist E."/>
            <person name="Daum C."/>
            <person name="Ramamoorthy G.K."/>
            <person name="Gryganskyi A."/>
            <person name="Culley D."/>
            <person name="Magnuson J.K."/>
            <person name="James T.Y."/>
            <person name="O'Malley M.A."/>
            <person name="Stajich J.E."/>
            <person name="Spatafora J.W."/>
            <person name="Visel A."/>
            <person name="Grigoriev I.V."/>
        </authorList>
    </citation>
    <scope>NUCLEOTIDE SEQUENCE [LARGE SCALE GENOMIC DNA]</scope>
    <source>
        <strain evidence="2 3">CBS 129021</strain>
    </source>
</reference>
<dbReference type="RefSeq" id="XP_040718717.1">
    <property type="nucleotide sequence ID" value="XM_040862892.1"/>
</dbReference>
<comment type="caution">
    <text evidence="2">The sequence shown here is derived from an EMBL/GenBank/DDBJ whole genome shotgun (WGS) entry which is preliminary data.</text>
</comment>
<accession>A0A1Y2EA21</accession>
<gene>
    <name evidence="2" type="ORF">BCR38DRAFT_471995</name>
</gene>
<evidence type="ECO:0000259" key="1">
    <source>
        <dbReference type="Pfam" id="PF23155"/>
    </source>
</evidence>
<organism evidence="2 3">
    <name type="scientific">Pseudomassariella vexata</name>
    <dbReference type="NCBI Taxonomy" id="1141098"/>
    <lineage>
        <taxon>Eukaryota</taxon>
        <taxon>Fungi</taxon>
        <taxon>Dikarya</taxon>
        <taxon>Ascomycota</taxon>
        <taxon>Pezizomycotina</taxon>
        <taxon>Sordariomycetes</taxon>
        <taxon>Xylariomycetidae</taxon>
        <taxon>Amphisphaeriales</taxon>
        <taxon>Pseudomassariaceae</taxon>
        <taxon>Pseudomassariella</taxon>
    </lineage>
</organism>
<protein>
    <recommendedName>
        <fullName evidence="1">DUF7053 domain-containing protein</fullName>
    </recommendedName>
</protein>
<name>A0A1Y2EA21_9PEZI</name>
<keyword evidence="3" id="KW-1185">Reference proteome</keyword>
<evidence type="ECO:0000313" key="3">
    <source>
        <dbReference type="Proteomes" id="UP000193689"/>
    </source>
</evidence>
<feature type="domain" description="DUF7053" evidence="1">
    <location>
        <begin position="5"/>
        <end position="142"/>
    </location>
</feature>
<dbReference type="EMBL" id="MCFJ01000003">
    <property type="protein sequence ID" value="ORY68430.1"/>
    <property type="molecule type" value="Genomic_DNA"/>
</dbReference>
<dbReference type="GeneID" id="63779104"/>
<evidence type="ECO:0000313" key="2">
    <source>
        <dbReference type="EMBL" id="ORY68430.1"/>
    </source>
</evidence>
<dbReference type="Pfam" id="PF23155">
    <property type="entry name" value="DUF7053"/>
    <property type="match status" value="1"/>
</dbReference>